<evidence type="ECO:0000313" key="2">
    <source>
        <dbReference type="EMBL" id="KAL0281585.1"/>
    </source>
</evidence>
<dbReference type="PROSITE" id="PS51184">
    <property type="entry name" value="JMJC"/>
    <property type="match status" value="1"/>
</dbReference>
<dbReference type="GO" id="GO:0005634">
    <property type="term" value="C:nucleus"/>
    <property type="evidence" value="ECO:0007669"/>
    <property type="project" value="TreeGrafter"/>
</dbReference>
<dbReference type="PANTHER" id="PTHR12461">
    <property type="entry name" value="HYPOXIA-INDUCIBLE FACTOR 1 ALPHA INHIBITOR-RELATED"/>
    <property type="match status" value="1"/>
</dbReference>
<dbReference type="InterPro" id="IPR027452">
    <property type="entry name" value="FIH-1_dom_II"/>
</dbReference>
<dbReference type="InterPro" id="IPR003347">
    <property type="entry name" value="JmjC_dom"/>
</dbReference>
<dbReference type="GO" id="GO:0071532">
    <property type="term" value="F:ankyrin repeat binding"/>
    <property type="evidence" value="ECO:0007669"/>
    <property type="project" value="TreeGrafter"/>
</dbReference>
<feature type="domain" description="JmjC" evidence="1">
    <location>
        <begin position="130"/>
        <end position="299"/>
    </location>
</feature>
<evidence type="ECO:0000259" key="1">
    <source>
        <dbReference type="PROSITE" id="PS51184"/>
    </source>
</evidence>
<accession>A0AAW2IH67</accession>
<gene>
    <name evidence="2" type="ORF">PYX00_002524</name>
</gene>
<dbReference type="SUPFAM" id="SSF51197">
    <property type="entry name" value="Clavaminate synthase-like"/>
    <property type="match status" value="1"/>
</dbReference>
<dbReference type="InterPro" id="IPR041667">
    <property type="entry name" value="Cupin_8"/>
</dbReference>
<sequence>MAENKRKSWDQSQLRKYNIQCEPIPRLQYDDPKVLELILQNKPVVILKSDMVKSTEKWDLEYLEKNMGNGDFTVFQSRNHKFKFFDDKKAAQLLNNNKIECQPNTKRINIKLSEFCQRLKQWKRGDERLYLQQPLNNTVGIAIVRDFVDFKWDWISNIQKVCNWGPLTSNLLLISMEGNVTPCHYDEQQNLFAQISGFKRCLLFPPDQFECLYPHPVYHPHDRQSQVDFERPDYKKFPKFSQLKGQEAVIGPGEVLYIPIYWWHHVESLMRGGYTLSINFWYKAGPTGPITYPLKDHQKVAIMRNVEKMVVDALGDPREVGPLFRALVLGRYIDESKGDEKN</sequence>
<dbReference type="SMART" id="SM00558">
    <property type="entry name" value="JmjC"/>
    <property type="match status" value="1"/>
</dbReference>
<dbReference type="GO" id="GO:0036139">
    <property type="term" value="F:peptidyl-histidine dioxygenase activity"/>
    <property type="evidence" value="ECO:0007669"/>
    <property type="project" value="TreeGrafter"/>
</dbReference>
<dbReference type="Gene3D" id="1.10.287.1010">
    <property type="entry name" value="Clavaminate synthase-like"/>
    <property type="match status" value="1"/>
</dbReference>
<protein>
    <recommendedName>
        <fullName evidence="1">JmjC domain-containing protein</fullName>
    </recommendedName>
</protein>
<comment type="caution">
    <text evidence="2">The sequence shown here is derived from an EMBL/GenBank/DDBJ whole genome shotgun (WGS) entry which is preliminary data.</text>
</comment>
<dbReference type="AlphaFoldDB" id="A0AAW2IH67"/>
<dbReference type="EMBL" id="JARGDH010000001">
    <property type="protein sequence ID" value="KAL0281585.1"/>
    <property type="molecule type" value="Genomic_DNA"/>
</dbReference>
<dbReference type="Gene3D" id="2.60.120.10">
    <property type="entry name" value="Jelly Rolls"/>
    <property type="match status" value="1"/>
</dbReference>
<proteinExistence type="predicted"/>
<dbReference type="PANTHER" id="PTHR12461:SF105">
    <property type="entry name" value="HYPOXIA-INDUCIBLE FACTOR 1-ALPHA INHIBITOR"/>
    <property type="match status" value="1"/>
</dbReference>
<dbReference type="FunFam" id="2.60.120.10:FF:000042">
    <property type="entry name" value="Hypoxia-inducible factor 1-alpha inhibitor"/>
    <property type="match status" value="1"/>
</dbReference>
<name>A0AAW2IH67_9NEOP</name>
<dbReference type="GO" id="GO:0045746">
    <property type="term" value="P:negative regulation of Notch signaling pathway"/>
    <property type="evidence" value="ECO:0007669"/>
    <property type="project" value="TreeGrafter"/>
</dbReference>
<dbReference type="InterPro" id="IPR014710">
    <property type="entry name" value="RmlC-like_jellyroll"/>
</dbReference>
<organism evidence="2">
    <name type="scientific">Menopon gallinae</name>
    <name type="common">poultry shaft louse</name>
    <dbReference type="NCBI Taxonomy" id="328185"/>
    <lineage>
        <taxon>Eukaryota</taxon>
        <taxon>Metazoa</taxon>
        <taxon>Ecdysozoa</taxon>
        <taxon>Arthropoda</taxon>
        <taxon>Hexapoda</taxon>
        <taxon>Insecta</taxon>
        <taxon>Pterygota</taxon>
        <taxon>Neoptera</taxon>
        <taxon>Paraneoptera</taxon>
        <taxon>Psocodea</taxon>
        <taxon>Troctomorpha</taxon>
        <taxon>Phthiraptera</taxon>
        <taxon>Amblycera</taxon>
        <taxon>Menoponidae</taxon>
        <taxon>Menopon</taxon>
    </lineage>
</organism>
<reference evidence="2" key="1">
    <citation type="journal article" date="2024" name="Gigascience">
        <title>Chromosome-level genome of the poultry shaft louse Menopon gallinae provides insight into the host-switching and adaptive evolution of parasitic lice.</title>
        <authorList>
            <person name="Xu Y."/>
            <person name="Ma L."/>
            <person name="Liu S."/>
            <person name="Liang Y."/>
            <person name="Liu Q."/>
            <person name="He Z."/>
            <person name="Tian L."/>
            <person name="Duan Y."/>
            <person name="Cai W."/>
            <person name="Li H."/>
            <person name="Song F."/>
        </authorList>
    </citation>
    <scope>NUCLEOTIDE SEQUENCE</scope>
    <source>
        <strain evidence="2">Cailab_2023a</strain>
    </source>
</reference>
<dbReference type="Pfam" id="PF13621">
    <property type="entry name" value="Cupin_8"/>
    <property type="match status" value="1"/>
</dbReference>
<dbReference type="GO" id="GO:0005737">
    <property type="term" value="C:cytoplasm"/>
    <property type="evidence" value="ECO:0007669"/>
    <property type="project" value="TreeGrafter"/>
</dbReference>
<dbReference type="GO" id="GO:0036140">
    <property type="term" value="F:[protein]-asparagine 3-dioxygenase activity"/>
    <property type="evidence" value="ECO:0007669"/>
    <property type="project" value="TreeGrafter"/>
</dbReference>